<dbReference type="Proteomes" id="UP001367508">
    <property type="component" value="Unassembled WGS sequence"/>
</dbReference>
<gene>
    <name evidence="1" type="ORF">VNO77_20207</name>
</gene>
<evidence type="ECO:0000313" key="1">
    <source>
        <dbReference type="EMBL" id="KAK7339533.1"/>
    </source>
</evidence>
<dbReference type="AlphaFoldDB" id="A0AAN9LU16"/>
<reference evidence="1 2" key="1">
    <citation type="submission" date="2024-01" db="EMBL/GenBank/DDBJ databases">
        <title>The genomes of 5 underutilized Papilionoideae crops provide insights into root nodulation and disease resistanc.</title>
        <authorList>
            <person name="Jiang F."/>
        </authorList>
    </citation>
    <scope>NUCLEOTIDE SEQUENCE [LARGE SCALE GENOMIC DNA]</scope>
    <source>
        <strain evidence="1">LVBAO_FW01</strain>
        <tissue evidence="1">Leaves</tissue>
    </source>
</reference>
<dbReference type="EMBL" id="JAYMYQ010000004">
    <property type="protein sequence ID" value="KAK7339533.1"/>
    <property type="molecule type" value="Genomic_DNA"/>
</dbReference>
<keyword evidence="2" id="KW-1185">Reference proteome</keyword>
<proteinExistence type="predicted"/>
<sequence>MWKMVCIDKCERLDNFFQESFLRRGGGGKKTFSPKRCHFEGRRGGFRRFQGPSFFSLEEVTTKRRKNLQPRGTVSDSQDPGILLSGDRQLISIKSKLVNIKCCCNRKSRSFPYWPSAREAELFTLKTKRPHLTFTGSSLETLALLGLVEEPELISRAYTL</sequence>
<accession>A0AAN9LU16</accession>
<comment type="caution">
    <text evidence="1">The sequence shown here is derived from an EMBL/GenBank/DDBJ whole genome shotgun (WGS) entry which is preliminary data.</text>
</comment>
<name>A0AAN9LU16_CANGL</name>
<evidence type="ECO:0000313" key="2">
    <source>
        <dbReference type="Proteomes" id="UP001367508"/>
    </source>
</evidence>
<protein>
    <submittedName>
        <fullName evidence="1">Uncharacterized protein</fullName>
    </submittedName>
</protein>
<organism evidence="1 2">
    <name type="scientific">Canavalia gladiata</name>
    <name type="common">Sword bean</name>
    <name type="synonym">Dolichos gladiatus</name>
    <dbReference type="NCBI Taxonomy" id="3824"/>
    <lineage>
        <taxon>Eukaryota</taxon>
        <taxon>Viridiplantae</taxon>
        <taxon>Streptophyta</taxon>
        <taxon>Embryophyta</taxon>
        <taxon>Tracheophyta</taxon>
        <taxon>Spermatophyta</taxon>
        <taxon>Magnoliopsida</taxon>
        <taxon>eudicotyledons</taxon>
        <taxon>Gunneridae</taxon>
        <taxon>Pentapetalae</taxon>
        <taxon>rosids</taxon>
        <taxon>fabids</taxon>
        <taxon>Fabales</taxon>
        <taxon>Fabaceae</taxon>
        <taxon>Papilionoideae</taxon>
        <taxon>50 kb inversion clade</taxon>
        <taxon>NPAAA clade</taxon>
        <taxon>indigoferoid/millettioid clade</taxon>
        <taxon>Phaseoleae</taxon>
        <taxon>Canavalia</taxon>
    </lineage>
</organism>